<keyword evidence="7" id="KW-0325">Glycoprotein</keyword>
<dbReference type="EMBL" id="CAUOFW020003212">
    <property type="protein sequence ID" value="CAK9158589.1"/>
    <property type="molecule type" value="Genomic_DNA"/>
</dbReference>
<gene>
    <name evidence="10" type="ORF">ILEXP_LOCUS27242</name>
</gene>
<keyword evidence="2" id="KW-0813">Transport</keyword>
<feature type="transmembrane region" description="Helical" evidence="9">
    <location>
        <begin position="79"/>
        <end position="99"/>
    </location>
</feature>
<evidence type="ECO:0000256" key="2">
    <source>
        <dbReference type="ARBA" id="ARBA00022448"/>
    </source>
</evidence>
<reference evidence="10 11" key="1">
    <citation type="submission" date="2024-02" db="EMBL/GenBank/DDBJ databases">
        <authorList>
            <person name="Vignale AGUSTIN F."/>
            <person name="Sosa J E."/>
            <person name="Modenutti C."/>
        </authorList>
    </citation>
    <scope>NUCLEOTIDE SEQUENCE [LARGE SCALE GENOMIC DNA]</scope>
</reference>
<sequence>MEGNEGLPEKTEGSGNPRRPRGSLRTVLKHSDWLDMLLMALGTIGCVADGLSMSVIMLVLSQLMNGYASVDSPLNPEDINKYALALLYVAVGIGSGAFLENSLRIARRLLNEQLVRDTGMIKTLHWQFTALHLFLKSEEAPLALN</sequence>
<organism evidence="10 11">
    <name type="scientific">Ilex paraguariensis</name>
    <name type="common">yerba mate</name>
    <dbReference type="NCBI Taxonomy" id="185542"/>
    <lineage>
        <taxon>Eukaryota</taxon>
        <taxon>Viridiplantae</taxon>
        <taxon>Streptophyta</taxon>
        <taxon>Embryophyta</taxon>
        <taxon>Tracheophyta</taxon>
        <taxon>Spermatophyta</taxon>
        <taxon>Magnoliopsida</taxon>
        <taxon>eudicotyledons</taxon>
        <taxon>Gunneridae</taxon>
        <taxon>Pentapetalae</taxon>
        <taxon>asterids</taxon>
        <taxon>campanulids</taxon>
        <taxon>Aquifoliales</taxon>
        <taxon>Aquifoliaceae</taxon>
        <taxon>Ilex</taxon>
    </lineage>
</organism>
<evidence type="ECO:0000313" key="10">
    <source>
        <dbReference type="EMBL" id="CAK9158589.1"/>
    </source>
</evidence>
<keyword evidence="4" id="KW-0677">Repeat</keyword>
<keyword evidence="11" id="KW-1185">Reference proteome</keyword>
<accession>A0ABC8STR3</accession>
<feature type="region of interest" description="Disordered" evidence="8">
    <location>
        <begin position="1"/>
        <end position="23"/>
    </location>
</feature>
<evidence type="ECO:0008006" key="12">
    <source>
        <dbReference type="Google" id="ProtNLM"/>
    </source>
</evidence>
<keyword evidence="6 9" id="KW-0472">Membrane</keyword>
<evidence type="ECO:0000256" key="9">
    <source>
        <dbReference type="SAM" id="Phobius"/>
    </source>
</evidence>
<dbReference type="PANTHER" id="PTHR45136:SF2">
    <property type="entry name" value="ABC TRANSPORTER DOMAIN-CONTAINING PROTEIN"/>
    <property type="match status" value="1"/>
</dbReference>
<evidence type="ECO:0000256" key="7">
    <source>
        <dbReference type="ARBA" id="ARBA00023180"/>
    </source>
</evidence>
<keyword evidence="3 9" id="KW-0812">Transmembrane</keyword>
<keyword evidence="5 9" id="KW-1133">Transmembrane helix</keyword>
<evidence type="ECO:0000256" key="5">
    <source>
        <dbReference type="ARBA" id="ARBA00022989"/>
    </source>
</evidence>
<name>A0ABC8STR3_9AQUA</name>
<evidence type="ECO:0000313" key="11">
    <source>
        <dbReference type="Proteomes" id="UP001642360"/>
    </source>
</evidence>
<dbReference type="InterPro" id="IPR036640">
    <property type="entry name" value="ABC1_TM_sf"/>
</dbReference>
<dbReference type="PANTHER" id="PTHR45136">
    <property type="entry name" value="ABC TRANSPORTER DOMAIN-CONTAINING PROTEIN"/>
    <property type="match status" value="1"/>
</dbReference>
<dbReference type="AlphaFoldDB" id="A0ABC8STR3"/>
<evidence type="ECO:0000256" key="8">
    <source>
        <dbReference type="SAM" id="MobiDB-lite"/>
    </source>
</evidence>
<dbReference type="Gene3D" id="1.20.1560.10">
    <property type="entry name" value="ABC transporter type 1, transmembrane domain"/>
    <property type="match status" value="1"/>
</dbReference>
<evidence type="ECO:0000256" key="1">
    <source>
        <dbReference type="ARBA" id="ARBA00007577"/>
    </source>
</evidence>
<evidence type="ECO:0000256" key="3">
    <source>
        <dbReference type="ARBA" id="ARBA00022692"/>
    </source>
</evidence>
<comment type="similarity">
    <text evidence="1">Belongs to the ABC transporter superfamily. ABCB family. Multidrug resistance exporter (TC 3.A.1.201) subfamily.</text>
</comment>
<comment type="caution">
    <text evidence="10">The sequence shown here is derived from an EMBL/GenBank/DDBJ whole genome shotgun (WGS) entry which is preliminary data.</text>
</comment>
<protein>
    <recommendedName>
        <fullName evidence="12">ABC transmembrane type-1 domain-containing protein</fullName>
    </recommendedName>
</protein>
<evidence type="ECO:0000256" key="6">
    <source>
        <dbReference type="ARBA" id="ARBA00023136"/>
    </source>
</evidence>
<proteinExistence type="inferred from homology"/>
<dbReference type="Proteomes" id="UP001642360">
    <property type="component" value="Unassembled WGS sequence"/>
</dbReference>
<evidence type="ECO:0000256" key="4">
    <source>
        <dbReference type="ARBA" id="ARBA00022737"/>
    </source>
</evidence>
<feature type="transmembrane region" description="Helical" evidence="9">
    <location>
        <begin position="33"/>
        <end position="59"/>
    </location>
</feature>